<protein>
    <submittedName>
        <fullName evidence="2">Chromosome undetermined SCAF14694, whole genome shotgun sequence</fullName>
    </submittedName>
</protein>
<dbReference type="KEGG" id="tng:GSTEN00021708G001"/>
<dbReference type="AlphaFoldDB" id="Q4S9X1"/>
<dbReference type="OrthoDB" id="10256043at2759"/>
<reference evidence="2" key="2">
    <citation type="submission" date="2004-02" db="EMBL/GenBank/DDBJ databases">
        <authorList>
            <consortium name="Genoscope"/>
            <consortium name="Whitehead Institute Centre for Genome Research"/>
        </authorList>
    </citation>
    <scope>NUCLEOTIDE SEQUENCE</scope>
</reference>
<name>Q4S9X1_TETNG</name>
<sequence length="203" mass="22529">MEHLERVKHQNAAPAAEPSDTGSSVSRVRKERPISMGIFQLSGSDGMTSDLHREPVDTCSEPWRFNNLSHPRSNTSLKVGHTHTGFQFIRAEKSDPSSSLGSWPVELPMDQTGDIIHRRLKRLWKPSGKKPVSDNKRQIDCSAAVSRIFSSLCQCVTGWRGARQVDEVLPFGILLINLAPCLHVVALGEQRASRAPRRISMVA</sequence>
<proteinExistence type="predicted"/>
<dbReference type="EMBL" id="CAAE01014694">
    <property type="protein sequence ID" value="CAG02561.1"/>
    <property type="molecule type" value="Genomic_DNA"/>
</dbReference>
<organism evidence="2">
    <name type="scientific">Tetraodon nigroviridis</name>
    <name type="common">Spotted green pufferfish</name>
    <name type="synonym">Chelonodon nigroviridis</name>
    <dbReference type="NCBI Taxonomy" id="99883"/>
    <lineage>
        <taxon>Eukaryota</taxon>
        <taxon>Metazoa</taxon>
        <taxon>Chordata</taxon>
        <taxon>Craniata</taxon>
        <taxon>Vertebrata</taxon>
        <taxon>Euteleostomi</taxon>
        <taxon>Actinopterygii</taxon>
        <taxon>Neopterygii</taxon>
        <taxon>Teleostei</taxon>
        <taxon>Neoteleostei</taxon>
        <taxon>Acanthomorphata</taxon>
        <taxon>Eupercaria</taxon>
        <taxon>Tetraodontiformes</taxon>
        <taxon>Tetradontoidea</taxon>
        <taxon>Tetraodontidae</taxon>
        <taxon>Tetraodon</taxon>
    </lineage>
</organism>
<accession>Q4S9X1</accession>
<feature type="region of interest" description="Disordered" evidence="1">
    <location>
        <begin position="1"/>
        <end position="47"/>
    </location>
</feature>
<reference evidence="2" key="1">
    <citation type="journal article" date="2004" name="Nature">
        <title>Genome duplication in the teleost fish Tetraodon nigroviridis reveals the early vertebrate proto-karyotype.</title>
        <authorList>
            <person name="Jaillon O."/>
            <person name="Aury J.-M."/>
            <person name="Brunet F."/>
            <person name="Petit J.-L."/>
            <person name="Stange-Thomann N."/>
            <person name="Mauceli E."/>
            <person name="Bouneau L."/>
            <person name="Fischer C."/>
            <person name="Ozouf-Costaz C."/>
            <person name="Bernot A."/>
            <person name="Nicaud S."/>
            <person name="Jaffe D."/>
            <person name="Fisher S."/>
            <person name="Lutfalla G."/>
            <person name="Dossat C."/>
            <person name="Segurens B."/>
            <person name="Dasilva C."/>
            <person name="Salanoubat M."/>
            <person name="Levy M."/>
            <person name="Boudet N."/>
            <person name="Castellano S."/>
            <person name="Anthouard V."/>
            <person name="Jubin C."/>
            <person name="Castelli V."/>
            <person name="Katinka M."/>
            <person name="Vacherie B."/>
            <person name="Biemont C."/>
            <person name="Skalli Z."/>
            <person name="Cattolico L."/>
            <person name="Poulain J."/>
            <person name="De Berardinis V."/>
            <person name="Cruaud C."/>
            <person name="Duprat S."/>
            <person name="Brottier P."/>
            <person name="Coutanceau J.-P."/>
            <person name="Gouzy J."/>
            <person name="Parra G."/>
            <person name="Lardier G."/>
            <person name="Chapple C."/>
            <person name="McKernan K.J."/>
            <person name="McEwan P."/>
            <person name="Bosak S."/>
            <person name="Kellis M."/>
            <person name="Volff J.-N."/>
            <person name="Guigo R."/>
            <person name="Zody M.C."/>
            <person name="Mesirov J."/>
            <person name="Lindblad-Toh K."/>
            <person name="Birren B."/>
            <person name="Nusbaum C."/>
            <person name="Kahn D."/>
            <person name="Robinson-Rechavi M."/>
            <person name="Laudet V."/>
            <person name="Schachter V."/>
            <person name="Quetier F."/>
            <person name="Saurin W."/>
            <person name="Scarpelli C."/>
            <person name="Wincker P."/>
            <person name="Lander E.S."/>
            <person name="Weissenbach J."/>
            <person name="Roest Crollius H."/>
        </authorList>
    </citation>
    <scope>NUCLEOTIDE SEQUENCE [LARGE SCALE GENOMIC DNA]</scope>
</reference>
<evidence type="ECO:0000256" key="1">
    <source>
        <dbReference type="SAM" id="MobiDB-lite"/>
    </source>
</evidence>
<gene>
    <name evidence="2" type="ORF">GSTENG00021708001</name>
</gene>
<evidence type="ECO:0000313" key="2">
    <source>
        <dbReference type="EMBL" id="CAG02561.1"/>
    </source>
</evidence>